<gene>
    <name evidence="3" type="primary">8236751</name>
    <name evidence="2" type="ORF">Phum_PHUM173550</name>
</gene>
<proteinExistence type="predicted"/>
<dbReference type="KEGG" id="phu:Phum_PHUM173550"/>
<dbReference type="CTD" id="8236751"/>
<organism>
    <name type="scientific">Pediculus humanus subsp. corporis</name>
    <name type="common">Body louse</name>
    <dbReference type="NCBI Taxonomy" id="121224"/>
    <lineage>
        <taxon>Eukaryota</taxon>
        <taxon>Metazoa</taxon>
        <taxon>Ecdysozoa</taxon>
        <taxon>Arthropoda</taxon>
        <taxon>Hexapoda</taxon>
        <taxon>Insecta</taxon>
        <taxon>Pterygota</taxon>
        <taxon>Neoptera</taxon>
        <taxon>Paraneoptera</taxon>
        <taxon>Psocodea</taxon>
        <taxon>Troctomorpha</taxon>
        <taxon>Phthiraptera</taxon>
        <taxon>Anoplura</taxon>
        <taxon>Pediculidae</taxon>
        <taxon>Pediculus</taxon>
    </lineage>
</organism>
<feature type="region of interest" description="Disordered" evidence="1">
    <location>
        <begin position="1"/>
        <end position="31"/>
    </location>
</feature>
<dbReference type="EMBL" id="DS235131">
    <property type="protein sequence ID" value="EEB12358.1"/>
    <property type="molecule type" value="Genomic_DNA"/>
</dbReference>
<dbReference type="RefSeq" id="XP_002425096.1">
    <property type="nucleotide sequence ID" value="XM_002425051.1"/>
</dbReference>
<evidence type="ECO:0000313" key="2">
    <source>
        <dbReference type="EMBL" id="EEB12358.1"/>
    </source>
</evidence>
<feature type="compositionally biased region" description="Polar residues" evidence="1">
    <location>
        <begin position="1"/>
        <end position="15"/>
    </location>
</feature>
<dbReference type="GeneID" id="8236751"/>
<sequence>MDIKQTSLEKTNQNMDNDVNNVSNSEDDESFEEALTDPFFDNIIQNNNKSNHCFGDLKKDLNKKNAGTLTTEFDMETSWIAKLAEDIKLKVFQM</sequence>
<reference evidence="3" key="3">
    <citation type="submission" date="2021-02" db="UniProtKB">
        <authorList>
            <consortium name="EnsemblMetazoa"/>
        </authorList>
    </citation>
    <scope>IDENTIFICATION</scope>
    <source>
        <strain evidence="3">USDA</strain>
    </source>
</reference>
<keyword evidence="4" id="KW-1185">Reference proteome</keyword>
<dbReference type="Proteomes" id="UP000009046">
    <property type="component" value="Unassembled WGS sequence"/>
</dbReference>
<evidence type="ECO:0000313" key="3">
    <source>
        <dbReference type="EnsemblMetazoa" id="PHUM173550-PA"/>
    </source>
</evidence>
<dbReference type="AlphaFoldDB" id="E0VG52"/>
<evidence type="ECO:0000256" key="1">
    <source>
        <dbReference type="SAM" id="MobiDB-lite"/>
    </source>
</evidence>
<dbReference type="HOGENOM" id="CLU_2388832_0_0_1"/>
<dbReference type="InParanoid" id="E0VG52"/>
<dbReference type="VEuPathDB" id="VectorBase:PHUM173550"/>
<dbReference type="EnsemblMetazoa" id="PHUM173550-RA">
    <property type="protein sequence ID" value="PHUM173550-PA"/>
    <property type="gene ID" value="PHUM173550"/>
</dbReference>
<reference evidence="2" key="1">
    <citation type="submission" date="2007-04" db="EMBL/GenBank/DDBJ databases">
        <title>Annotation of Pediculus humanus corporis strain USDA.</title>
        <authorList>
            <person name="Kirkness E."/>
            <person name="Hannick L."/>
            <person name="Hass B."/>
            <person name="Bruggner R."/>
            <person name="Lawson D."/>
            <person name="Bidwell S."/>
            <person name="Joardar V."/>
            <person name="Caler E."/>
            <person name="Walenz B."/>
            <person name="Inman J."/>
            <person name="Schobel S."/>
            <person name="Galinsky K."/>
            <person name="Amedeo P."/>
            <person name="Strausberg R."/>
        </authorList>
    </citation>
    <scope>NUCLEOTIDE SEQUENCE</scope>
    <source>
        <strain evidence="2">USDA</strain>
    </source>
</reference>
<evidence type="ECO:0000313" key="4">
    <source>
        <dbReference type="Proteomes" id="UP000009046"/>
    </source>
</evidence>
<protein>
    <submittedName>
        <fullName evidence="2 3">Uncharacterized protein</fullName>
    </submittedName>
</protein>
<reference evidence="2" key="2">
    <citation type="submission" date="2007-04" db="EMBL/GenBank/DDBJ databases">
        <title>The genome of the human body louse.</title>
        <authorList>
            <consortium name="The Human Body Louse Genome Consortium"/>
            <person name="Kirkness E."/>
            <person name="Walenz B."/>
            <person name="Hass B."/>
            <person name="Bruggner R."/>
            <person name="Strausberg R."/>
        </authorList>
    </citation>
    <scope>NUCLEOTIDE SEQUENCE</scope>
    <source>
        <strain evidence="2">USDA</strain>
    </source>
</reference>
<name>E0VG52_PEDHC</name>
<dbReference type="EMBL" id="AAZO01002012">
    <property type="status" value="NOT_ANNOTATED_CDS"/>
    <property type="molecule type" value="Genomic_DNA"/>
</dbReference>
<accession>E0VG52</accession>